<name>A0A485KW49_9STRA</name>
<evidence type="ECO:0000313" key="3">
    <source>
        <dbReference type="Proteomes" id="UP000332933"/>
    </source>
</evidence>
<evidence type="ECO:0000313" key="2">
    <source>
        <dbReference type="EMBL" id="VFT88743.1"/>
    </source>
</evidence>
<reference evidence="2 3" key="1">
    <citation type="submission" date="2019-03" db="EMBL/GenBank/DDBJ databases">
        <authorList>
            <person name="Gaulin E."/>
            <person name="Dumas B."/>
        </authorList>
    </citation>
    <scope>NUCLEOTIDE SEQUENCE [LARGE SCALE GENOMIC DNA]</scope>
    <source>
        <strain evidence="2">CBS 568.67</strain>
    </source>
</reference>
<proteinExistence type="predicted"/>
<dbReference type="EMBL" id="CAADRA010005341">
    <property type="protein sequence ID" value="VFT88743.1"/>
    <property type="molecule type" value="Genomic_DNA"/>
</dbReference>
<dbReference type="EMBL" id="VJMH01005320">
    <property type="protein sequence ID" value="KAF0697408.1"/>
    <property type="molecule type" value="Genomic_DNA"/>
</dbReference>
<dbReference type="Proteomes" id="UP000332933">
    <property type="component" value="Unassembled WGS sequence"/>
</dbReference>
<sequence length="410" mass="45737">MTDDGAGLPKSLAELVDLRAAESTFQRLLSTLHHQEKQIQQLQSSMTALERKAATDTDALASKLTSIEVGIAGRMDVLESAVKLPNVKNASLGSIVAANYKEIVSLREKVRDKVDPATVVDACRRVESTLSDELCALRKDTVNLELLSSWHKDQDALHAQLAALTVQVNSKLDKIDLTRTEAAACKLDAFIPRCAAVESSLTQLHSRLDDLTVQSQREMHDASIQRTLMRHALEELHIVTATSRADWTSAVARVDALVQKCRRHIDACHETLQAHTKRCVAHRAVDCARVDAIAQTMADHTKTFNLQLQTKLAQAEWTKGMNAVHAQLATKADRADVAATNAHLRRVDEANTHCASQIDVSVRFIDWFFQRGDAYEHNLQLMEAQLKALAMRPPRRRREPFERTDDRLLD</sequence>
<reference evidence="1" key="2">
    <citation type="submission" date="2019-06" db="EMBL/GenBank/DDBJ databases">
        <title>Genomics analysis of Aphanomyces spp. identifies a new class of oomycete effector associated with host adaptation.</title>
        <authorList>
            <person name="Gaulin E."/>
        </authorList>
    </citation>
    <scope>NUCLEOTIDE SEQUENCE</scope>
    <source>
        <strain evidence="1">CBS 578.67</strain>
    </source>
</reference>
<dbReference type="OrthoDB" id="165860at2759"/>
<keyword evidence="3" id="KW-1185">Reference proteome</keyword>
<evidence type="ECO:0000313" key="1">
    <source>
        <dbReference type="EMBL" id="KAF0697408.1"/>
    </source>
</evidence>
<organism evidence="2 3">
    <name type="scientific">Aphanomyces stellatus</name>
    <dbReference type="NCBI Taxonomy" id="120398"/>
    <lineage>
        <taxon>Eukaryota</taxon>
        <taxon>Sar</taxon>
        <taxon>Stramenopiles</taxon>
        <taxon>Oomycota</taxon>
        <taxon>Saprolegniomycetes</taxon>
        <taxon>Saprolegniales</taxon>
        <taxon>Verrucalvaceae</taxon>
        <taxon>Aphanomyces</taxon>
    </lineage>
</organism>
<accession>A0A485KW49</accession>
<gene>
    <name evidence="2" type="primary">Aste57867_11888</name>
    <name evidence="1" type="ORF">As57867_011843</name>
    <name evidence="2" type="ORF">ASTE57867_11888</name>
</gene>
<protein>
    <submittedName>
        <fullName evidence="2">Aste57867_11888 protein</fullName>
    </submittedName>
</protein>
<dbReference type="AlphaFoldDB" id="A0A485KW49"/>